<dbReference type="Proteomes" id="UP001153678">
    <property type="component" value="Unassembled WGS sequence"/>
</dbReference>
<evidence type="ECO:0000256" key="1">
    <source>
        <dbReference type="SAM" id="MobiDB-lite"/>
    </source>
</evidence>
<protein>
    <submittedName>
        <fullName evidence="3">9848_t:CDS:1</fullName>
    </submittedName>
</protein>
<dbReference type="PROSITE" id="PS50011">
    <property type="entry name" value="PROTEIN_KINASE_DOM"/>
    <property type="match status" value="1"/>
</dbReference>
<dbReference type="OrthoDB" id="10020333at2759"/>
<dbReference type="AlphaFoldDB" id="A0A9W4SWW1"/>
<keyword evidence="4" id="KW-1185">Reference proteome</keyword>
<name>A0A9W4SWW1_9GLOM</name>
<organism evidence="3 4">
    <name type="scientific">Funneliformis geosporum</name>
    <dbReference type="NCBI Taxonomy" id="1117311"/>
    <lineage>
        <taxon>Eukaryota</taxon>
        <taxon>Fungi</taxon>
        <taxon>Fungi incertae sedis</taxon>
        <taxon>Mucoromycota</taxon>
        <taxon>Glomeromycotina</taxon>
        <taxon>Glomeromycetes</taxon>
        <taxon>Glomerales</taxon>
        <taxon>Glomeraceae</taxon>
        <taxon>Funneliformis</taxon>
    </lineage>
</organism>
<dbReference type="InterPro" id="IPR000719">
    <property type="entry name" value="Prot_kinase_dom"/>
</dbReference>
<dbReference type="PANTHER" id="PTHR37171:SF1">
    <property type="entry name" value="SERINE_THREONINE-PROTEIN KINASE YRZF-RELATED"/>
    <property type="match status" value="1"/>
</dbReference>
<evidence type="ECO:0000313" key="4">
    <source>
        <dbReference type="Proteomes" id="UP001153678"/>
    </source>
</evidence>
<comment type="caution">
    <text evidence="3">The sequence shown here is derived from an EMBL/GenBank/DDBJ whole genome shotgun (WGS) entry which is preliminary data.</text>
</comment>
<sequence length="608" mass="69136">MSTSSLATTVRQELNRLFLNAVITEKEFGDFLAYISDNPDEIPELEDSLKYGNDNVKAIYLRNRLNRLTKLFRTVFPALSFNRIKTKSTVKSASRRVPNYPVELWGAFLSNAFNASLSINAEDRKFYKPNFPQLTINSEDTTVDLFLEVVGKVNDQRLASLPNPQMWCKRNQAPFVKGEPDIVCIGAPNSTTLHSTNENGVSLIATVEVKPDQLLNNIIQEIIDEQRLPGSERELYNMYNVARGQNDSGTNNYSKYDKLRNIVHQAFGYMVVNDRRYGMITTLNKTWFMFRKGGDEKTLCISPAVSISQVYTYYQASFWECLRYFEDVSTSIPYARSPSGSEPPLTDSDDSDDGDSDNQEDPPPPPPSGKKDQKKKKDPDYNSSHKRKFPSYTGSGVSSRTRRKTKSNATNNTELKETKEKEIKEDILLKYMKNYDRNHFTFGHILGYGRTGSIFEATLGRKTGALKMVALYKDGNKLEELLSEIKIYIGPLKVIQGIHIPRLLKFGVLCEAFVFILTSLAEETFATIGDITRKEKELAIKGLQELHSKGVMHGDVRLENIMVKRRNKGSTSCVWWIDFGWSKMTDNLKELDKELTELKYLLGMVGMK</sequence>
<dbReference type="InterPro" id="IPR052396">
    <property type="entry name" value="Meiotic_Drive_Suppr_Kinase"/>
</dbReference>
<accession>A0A9W4SWW1</accession>
<dbReference type="Gene3D" id="1.10.510.10">
    <property type="entry name" value="Transferase(Phosphotransferase) domain 1"/>
    <property type="match status" value="1"/>
</dbReference>
<dbReference type="EMBL" id="CAMKVN010004115">
    <property type="protein sequence ID" value="CAI2186387.1"/>
    <property type="molecule type" value="Genomic_DNA"/>
</dbReference>
<evidence type="ECO:0000259" key="2">
    <source>
        <dbReference type="PROSITE" id="PS50011"/>
    </source>
</evidence>
<proteinExistence type="predicted"/>
<reference evidence="3" key="1">
    <citation type="submission" date="2022-08" db="EMBL/GenBank/DDBJ databases">
        <authorList>
            <person name="Kallberg Y."/>
            <person name="Tangrot J."/>
            <person name="Rosling A."/>
        </authorList>
    </citation>
    <scope>NUCLEOTIDE SEQUENCE</scope>
    <source>
        <strain evidence="3">Wild A</strain>
    </source>
</reference>
<feature type="domain" description="Protein kinase" evidence="2">
    <location>
        <begin position="440"/>
        <end position="608"/>
    </location>
</feature>
<dbReference type="InterPro" id="IPR008266">
    <property type="entry name" value="Tyr_kinase_AS"/>
</dbReference>
<dbReference type="GO" id="GO:0004672">
    <property type="term" value="F:protein kinase activity"/>
    <property type="evidence" value="ECO:0007669"/>
    <property type="project" value="InterPro"/>
</dbReference>
<dbReference type="InterPro" id="IPR011009">
    <property type="entry name" value="Kinase-like_dom_sf"/>
</dbReference>
<dbReference type="GO" id="GO:0005524">
    <property type="term" value="F:ATP binding"/>
    <property type="evidence" value="ECO:0007669"/>
    <property type="project" value="InterPro"/>
</dbReference>
<feature type="compositionally biased region" description="Basic and acidic residues" evidence="1">
    <location>
        <begin position="369"/>
        <end position="380"/>
    </location>
</feature>
<feature type="compositionally biased region" description="Acidic residues" evidence="1">
    <location>
        <begin position="347"/>
        <end position="360"/>
    </location>
</feature>
<feature type="region of interest" description="Disordered" evidence="1">
    <location>
        <begin position="334"/>
        <end position="417"/>
    </location>
</feature>
<dbReference type="PROSITE" id="PS00109">
    <property type="entry name" value="PROTEIN_KINASE_TYR"/>
    <property type="match status" value="1"/>
</dbReference>
<dbReference type="PANTHER" id="PTHR37171">
    <property type="entry name" value="SERINE/THREONINE-PROTEIN KINASE YRZF-RELATED"/>
    <property type="match status" value="1"/>
</dbReference>
<dbReference type="SUPFAM" id="SSF56112">
    <property type="entry name" value="Protein kinase-like (PK-like)"/>
    <property type="match status" value="1"/>
</dbReference>
<evidence type="ECO:0000313" key="3">
    <source>
        <dbReference type="EMBL" id="CAI2186387.1"/>
    </source>
</evidence>
<dbReference type="Pfam" id="PF00069">
    <property type="entry name" value="Pkinase"/>
    <property type="match status" value="1"/>
</dbReference>
<gene>
    <name evidence="3" type="ORF">FWILDA_LOCUS12550</name>
</gene>